<accession>A0ABW3S9Q9</accession>
<dbReference type="EC" id="2.4.-.-" evidence="2"/>
<dbReference type="RefSeq" id="WP_240269160.1">
    <property type="nucleotide sequence ID" value="NZ_JAKSXN010000021.1"/>
</dbReference>
<sequence length="390" mass="45314">MEQPIIVIFKGQSQYDVMRYFADYIAAAFEQYGYPVKIIDFLENDAVNHLNATIQKQEIFFFFSFNGIGIDIAVQGKSLYDQLQVPLVTFFVDDPIYHIDRINHKAENVIFSFVDRNHMDFTTTQLSKKNTKVFIPHATNMDERQQVLPIRDRKVDIFLPGSYADPEVYRSQWKQCGPVISSLMDDIMEYAYSYWGIPLHQAFQKILSDKGMEYSNYGARLFYFLQLIDKYLRQRRRRDLVLSLKDFNLHLCGNGWGRIKNLPEAIRIDANIPYPAVIDKMEQSKLVVTVLPLFFNGSHERVFDAARMGAVPVTDSNQYLSENFTNGKDIIFFEGNKPDISEIMANALLNEDKLNLIATESRSKILKEHLWVHRAAKVLETVIVHRNLRN</sequence>
<keyword evidence="2" id="KW-0328">Glycosyltransferase</keyword>
<comment type="caution">
    <text evidence="2">The sequence shown here is derived from an EMBL/GenBank/DDBJ whole genome shotgun (WGS) entry which is preliminary data.</text>
</comment>
<dbReference type="Pfam" id="PF13524">
    <property type="entry name" value="Glyco_trans_1_2"/>
    <property type="match status" value="1"/>
</dbReference>
<dbReference type="InterPro" id="IPR055259">
    <property type="entry name" value="YkvP/CgeB_Glyco_trans-like"/>
</dbReference>
<name>A0ABW3S9Q9_9BACL</name>
<keyword evidence="3" id="KW-1185">Reference proteome</keyword>
<evidence type="ECO:0000313" key="2">
    <source>
        <dbReference type="EMBL" id="MFD1181507.1"/>
    </source>
</evidence>
<feature type="domain" description="Spore protein YkvP/CgeB glycosyl transferase-like" evidence="1">
    <location>
        <begin position="237"/>
        <end position="379"/>
    </location>
</feature>
<dbReference type="EMBL" id="JBHTKZ010000013">
    <property type="protein sequence ID" value="MFD1181507.1"/>
    <property type="molecule type" value="Genomic_DNA"/>
</dbReference>
<gene>
    <name evidence="2" type="ORF">ACFQ2Z_09070</name>
</gene>
<proteinExistence type="predicted"/>
<reference evidence="3" key="1">
    <citation type="journal article" date="2019" name="Int. J. Syst. Evol. Microbiol.">
        <title>The Global Catalogue of Microorganisms (GCM) 10K type strain sequencing project: providing services to taxonomists for standard genome sequencing and annotation.</title>
        <authorList>
            <consortium name="The Broad Institute Genomics Platform"/>
            <consortium name="The Broad Institute Genome Sequencing Center for Infectious Disease"/>
            <person name="Wu L."/>
            <person name="Ma J."/>
        </authorList>
    </citation>
    <scope>NUCLEOTIDE SEQUENCE [LARGE SCALE GENOMIC DNA]</scope>
    <source>
        <strain evidence="3">CCUG 48216</strain>
    </source>
</reference>
<protein>
    <submittedName>
        <fullName evidence="2">Glycosyltransferase</fullName>
        <ecNumber evidence="2">2.4.-.-</ecNumber>
    </submittedName>
</protein>
<dbReference type="Proteomes" id="UP001597211">
    <property type="component" value="Unassembled WGS sequence"/>
</dbReference>
<evidence type="ECO:0000313" key="3">
    <source>
        <dbReference type="Proteomes" id="UP001597211"/>
    </source>
</evidence>
<evidence type="ECO:0000259" key="1">
    <source>
        <dbReference type="Pfam" id="PF13524"/>
    </source>
</evidence>
<organism evidence="2 3">
    <name type="scientific">Paenibacillus timonensis</name>
    <dbReference type="NCBI Taxonomy" id="225915"/>
    <lineage>
        <taxon>Bacteria</taxon>
        <taxon>Bacillati</taxon>
        <taxon>Bacillota</taxon>
        <taxon>Bacilli</taxon>
        <taxon>Bacillales</taxon>
        <taxon>Paenibacillaceae</taxon>
        <taxon>Paenibacillus</taxon>
    </lineage>
</organism>
<dbReference type="GO" id="GO:0016757">
    <property type="term" value="F:glycosyltransferase activity"/>
    <property type="evidence" value="ECO:0007669"/>
    <property type="project" value="UniProtKB-KW"/>
</dbReference>
<keyword evidence="2" id="KW-0808">Transferase</keyword>